<feature type="compositionally biased region" description="Gly residues" evidence="1">
    <location>
        <begin position="663"/>
        <end position="681"/>
    </location>
</feature>
<evidence type="ECO:0000256" key="1">
    <source>
        <dbReference type="SAM" id="MobiDB-lite"/>
    </source>
</evidence>
<dbReference type="PANTHER" id="PTHR11440">
    <property type="entry name" value="LECITHIN-CHOLESTEROL ACYLTRANSFERASE-RELATED"/>
    <property type="match status" value="1"/>
</dbReference>
<feature type="compositionally biased region" description="Low complexity" evidence="1">
    <location>
        <begin position="725"/>
        <end position="737"/>
    </location>
</feature>
<accession>A0ABP0B8U0</accession>
<feature type="compositionally biased region" description="Polar residues" evidence="1">
    <location>
        <begin position="147"/>
        <end position="161"/>
    </location>
</feature>
<feature type="region of interest" description="Disordered" evidence="1">
    <location>
        <begin position="196"/>
        <end position="314"/>
    </location>
</feature>
<feature type="compositionally biased region" description="Polar residues" evidence="1">
    <location>
        <begin position="228"/>
        <end position="243"/>
    </location>
</feature>
<feature type="region of interest" description="Disordered" evidence="1">
    <location>
        <begin position="1"/>
        <end position="78"/>
    </location>
</feature>
<dbReference type="Gene3D" id="3.40.50.1820">
    <property type="entry name" value="alpha/beta hydrolase"/>
    <property type="match status" value="1"/>
</dbReference>
<feature type="region of interest" description="Disordered" evidence="1">
    <location>
        <begin position="117"/>
        <end position="162"/>
    </location>
</feature>
<comment type="caution">
    <text evidence="2">The sequence shown here is derived from an EMBL/GenBank/DDBJ whole genome shotgun (WGS) entry which is preliminary data.</text>
</comment>
<evidence type="ECO:0008006" key="4">
    <source>
        <dbReference type="Google" id="ProtNLM"/>
    </source>
</evidence>
<evidence type="ECO:0000313" key="2">
    <source>
        <dbReference type="EMBL" id="CAK7215951.1"/>
    </source>
</evidence>
<feature type="compositionally biased region" description="Polar residues" evidence="1">
    <location>
        <begin position="682"/>
        <end position="692"/>
    </location>
</feature>
<proteinExistence type="predicted"/>
<evidence type="ECO:0000313" key="3">
    <source>
        <dbReference type="Proteomes" id="UP001642405"/>
    </source>
</evidence>
<feature type="compositionally biased region" description="Low complexity" evidence="1">
    <location>
        <begin position="135"/>
        <end position="146"/>
    </location>
</feature>
<organism evidence="2 3">
    <name type="scientific">Sporothrix curviconia</name>
    <dbReference type="NCBI Taxonomy" id="1260050"/>
    <lineage>
        <taxon>Eukaryota</taxon>
        <taxon>Fungi</taxon>
        <taxon>Dikarya</taxon>
        <taxon>Ascomycota</taxon>
        <taxon>Pezizomycotina</taxon>
        <taxon>Sordariomycetes</taxon>
        <taxon>Sordariomycetidae</taxon>
        <taxon>Ophiostomatales</taxon>
        <taxon>Ophiostomataceae</taxon>
        <taxon>Sporothrix</taxon>
    </lineage>
</organism>
<sequence length="958" mass="101177">MASTSGLGNATDPVPRPWTSGAPGPTSISTSSSTSAAAATRAHVRDTSPDALADDASIYGEEDDAQSFMQPSISPIATRLSLPRTPAAEKAMAMAHAIESNAKAGFFDAHKPAVASRLHSSTISTPPQQPPAPAPAHASKPSAMSSVFQSGTRHGRSSSVGSDALKRLSKALPSIPSISSLSFPSPSSFLPSLSTPSFFSSSSHHSNSTAAGASGTTVSTPNSPPSSRKISPQGSPTRASNQRAAGVQRAFPYSEKRDPSPYARHQSPHISAASAAAASASSQTASPAGDLSDTTAGRPPLNRPPSVASRRSYVLRRSTSDDSLLYHTLSRVPSNGEEQFEHIREQVNSRVKAIMDSFDRPTFKMPQLPSFFPDTKGHTASAPREPASPLDVALESLTGDIVIMGGYRGSILRSAEPPHRQLWVPVKVGLNIRKVNMEVGLDPEDEENMPQHIYPSGMLKHIGPVDISRRLFKKLRECENARKGLLRVHDYGYDWRLSPHRLSKQLIAFLETLPSNQPGVEANSNSRGAVVISHSLGGLITRHAVNQRPELFAGVVFAGTPQRCINILGPLRNGDAVLLNEKVLTAQVNFSLRTTFIFLPEDGFCFVNSTDPSEEYRVNFYDIKEWMRYRWSPCVAPAALPAYQSLVGSSGISMNLNLNSSGNGNGNGNGNGHGNGNGNGNDTGTNPRHSSTNFGRALAAAAAATATLTKDRLIAPQMDKEGAISADDANSSSLSPSGSPPAPGAAPSSAADDAALNLAFSTASSPPPTPPADPQQARAVAYLARTLAETKQFRAELAHRPEHTAANVYPPLAVIYGKGTPTVYAARVGSRAAIACADAYDDLVFRTGDGVVLTHEALLPPGYHYVRDGYVSTDRGHVGMLGDLNAVGKALAAVVRGRQKGIGKGLGPTSVGRSATLPHRMHQKPPAQNTSAQSVADRTHGTHSYRPCASANQHEHRS</sequence>
<reference evidence="2 3" key="1">
    <citation type="submission" date="2024-01" db="EMBL/GenBank/DDBJ databases">
        <authorList>
            <person name="Allen C."/>
            <person name="Tagirdzhanova G."/>
        </authorList>
    </citation>
    <scope>NUCLEOTIDE SEQUENCE [LARGE SCALE GENOMIC DNA]</scope>
</reference>
<protein>
    <recommendedName>
        <fullName evidence="4">Phosphatidylcholine-sterol O-acyltransferase-like protein</fullName>
    </recommendedName>
</protein>
<feature type="compositionally biased region" description="Low complexity" evidence="1">
    <location>
        <begin position="196"/>
        <end position="227"/>
    </location>
</feature>
<gene>
    <name evidence="2" type="ORF">SCUCBS95973_002640</name>
</gene>
<feature type="compositionally biased region" description="Low complexity" evidence="1">
    <location>
        <begin position="271"/>
        <end position="288"/>
    </location>
</feature>
<dbReference type="EMBL" id="CAWUHB010000011">
    <property type="protein sequence ID" value="CAK7215951.1"/>
    <property type="molecule type" value="Genomic_DNA"/>
</dbReference>
<feature type="region of interest" description="Disordered" evidence="1">
    <location>
        <begin position="663"/>
        <end position="692"/>
    </location>
</feature>
<dbReference type="InterPro" id="IPR029058">
    <property type="entry name" value="AB_hydrolase_fold"/>
</dbReference>
<feature type="compositionally biased region" description="Low complexity" evidence="1">
    <location>
        <begin position="19"/>
        <end position="40"/>
    </location>
</feature>
<feature type="region of interest" description="Disordered" evidence="1">
    <location>
        <begin position="365"/>
        <end position="387"/>
    </location>
</feature>
<name>A0ABP0B8U0_9PEZI</name>
<dbReference type="SUPFAM" id="SSF53474">
    <property type="entry name" value="alpha/beta-Hydrolases"/>
    <property type="match status" value="1"/>
</dbReference>
<dbReference type="Proteomes" id="UP001642405">
    <property type="component" value="Unassembled WGS sequence"/>
</dbReference>
<keyword evidence="3" id="KW-1185">Reference proteome</keyword>
<feature type="compositionally biased region" description="Polar residues" evidence="1">
    <location>
        <begin position="926"/>
        <end position="936"/>
    </location>
</feature>
<feature type="region of interest" description="Disordered" evidence="1">
    <location>
        <begin position="725"/>
        <end position="751"/>
    </location>
</feature>
<feature type="region of interest" description="Disordered" evidence="1">
    <location>
        <begin position="902"/>
        <end position="958"/>
    </location>
</feature>